<dbReference type="Pfam" id="PF02608">
    <property type="entry name" value="Bmp"/>
    <property type="match status" value="1"/>
</dbReference>
<dbReference type="AlphaFoldDB" id="S0ESF5"/>
<feature type="domain" description="ABC transporter substrate-binding protein PnrA-like" evidence="7">
    <location>
        <begin position="33"/>
        <end position="314"/>
    </location>
</feature>
<evidence type="ECO:0000313" key="9">
    <source>
        <dbReference type="Proteomes" id="UP000014227"/>
    </source>
</evidence>
<dbReference type="PANTHER" id="PTHR34296:SF2">
    <property type="entry name" value="ABC TRANSPORTER GUANOSINE-BINDING PROTEIN NUPN"/>
    <property type="match status" value="1"/>
</dbReference>
<dbReference type="PROSITE" id="PS51257">
    <property type="entry name" value="PROKAR_LIPOPROTEIN"/>
    <property type="match status" value="1"/>
</dbReference>
<dbReference type="GO" id="GO:0005886">
    <property type="term" value="C:plasma membrane"/>
    <property type="evidence" value="ECO:0007669"/>
    <property type="project" value="UniProtKB-SubCell"/>
</dbReference>
<accession>S0ESF5</accession>
<dbReference type="PATRIC" id="fig|1303518.3.peg.371"/>
<dbReference type="EMBL" id="HF951689">
    <property type="protein sequence ID" value="CCW34201.1"/>
    <property type="molecule type" value="Genomic_DNA"/>
</dbReference>
<evidence type="ECO:0000256" key="4">
    <source>
        <dbReference type="ARBA" id="ARBA00022729"/>
    </source>
</evidence>
<dbReference type="HOGENOM" id="CLU_038813_0_0_0"/>
<dbReference type="InParanoid" id="S0ESF5"/>
<dbReference type="SUPFAM" id="SSF53822">
    <property type="entry name" value="Periplasmic binding protein-like I"/>
    <property type="match status" value="1"/>
</dbReference>
<evidence type="ECO:0000256" key="6">
    <source>
        <dbReference type="ARBA" id="ARBA00023288"/>
    </source>
</evidence>
<dbReference type="CDD" id="cd06354">
    <property type="entry name" value="PBP1_PrnA-like"/>
    <property type="match status" value="1"/>
</dbReference>
<keyword evidence="5" id="KW-0472">Membrane</keyword>
<gene>
    <name evidence="8" type="ORF">CCALI_00364</name>
</gene>
<keyword evidence="3" id="KW-1003">Cell membrane</keyword>
<evidence type="ECO:0000256" key="2">
    <source>
        <dbReference type="ARBA" id="ARBA00008610"/>
    </source>
</evidence>
<keyword evidence="9" id="KW-1185">Reference proteome</keyword>
<keyword evidence="6" id="KW-0449">Lipoprotein</keyword>
<dbReference type="PANTHER" id="PTHR34296">
    <property type="entry name" value="TRANSCRIPTIONAL ACTIVATOR PROTEIN MED"/>
    <property type="match status" value="1"/>
</dbReference>
<dbReference type="InterPro" id="IPR028082">
    <property type="entry name" value="Peripla_BP_I"/>
</dbReference>
<evidence type="ECO:0000256" key="3">
    <source>
        <dbReference type="ARBA" id="ARBA00022475"/>
    </source>
</evidence>
<dbReference type="eggNOG" id="COG1744">
    <property type="taxonomic scope" value="Bacteria"/>
</dbReference>
<dbReference type="STRING" id="454171.CP488_00793"/>
<dbReference type="RefSeq" id="WP_016481764.1">
    <property type="nucleotide sequence ID" value="NC_021487.1"/>
</dbReference>
<evidence type="ECO:0000256" key="1">
    <source>
        <dbReference type="ARBA" id="ARBA00004193"/>
    </source>
</evidence>
<evidence type="ECO:0000259" key="7">
    <source>
        <dbReference type="Pfam" id="PF02608"/>
    </source>
</evidence>
<comment type="similarity">
    <text evidence="2">Belongs to the BMP lipoprotein family.</text>
</comment>
<evidence type="ECO:0000256" key="5">
    <source>
        <dbReference type="ARBA" id="ARBA00023136"/>
    </source>
</evidence>
<reference evidence="9" key="1">
    <citation type="submission" date="2013-03" db="EMBL/GenBank/DDBJ databases">
        <title>Genome sequence of Chthonomonas calidirosea, the first sequenced genome from the Armatimonadetes phylum (formally candidate division OP10).</title>
        <authorList>
            <person name="Lee K.C.Y."/>
            <person name="Morgan X.C."/>
            <person name="Dunfield P.F."/>
            <person name="Tamas I."/>
            <person name="Houghton K.M."/>
            <person name="Vyssotski M."/>
            <person name="Ryan J.L.J."/>
            <person name="Lagutin K."/>
            <person name="McDonald I.R."/>
            <person name="Stott M.B."/>
        </authorList>
    </citation>
    <scope>NUCLEOTIDE SEQUENCE [LARGE SCALE GENOMIC DNA]</scope>
    <source>
        <strain evidence="9">DSM 23976 / ICMP 18418 / T49</strain>
    </source>
</reference>
<sequence>MQHRHLLFTGLLLLGTLLGIGCANSPTAPKIAALVLDVGGPDDRSFNQSAINGLKCAQQKLHLSPDSLKWVESHSPSDYQTNLTNMARQGYKVVFAVGYAMEDALKQVAPQFPNTKFAIIDDPGPHLPNCAGLVFKEQEGSFLAGFLAASVSRTKKIGFVGGQQIPLIEKFEAGYRAGAETADPSVKVTATYTGDWNDVLKGRSQAEQQFAAGDDIIYHAAGKAGLGVIEAAKARGPGYFAIGVDQDQDYLAPGRVLTSMVKHVDRAVCDTIQRVVANRFTPGEHIYGLKEGGVGLSEMRYTKQLIPPGVLKKLAIIQQMIIEGKIVPPTSLAQLKTFRPPHIP</sequence>
<evidence type="ECO:0000313" key="8">
    <source>
        <dbReference type="EMBL" id="CCW34201.1"/>
    </source>
</evidence>
<keyword evidence="4" id="KW-0732">Signal</keyword>
<dbReference type="InterPro" id="IPR050957">
    <property type="entry name" value="BMP_lipoprotein"/>
</dbReference>
<name>S0ESF5_CHTCT</name>
<dbReference type="Proteomes" id="UP000014227">
    <property type="component" value="Chromosome I"/>
</dbReference>
<dbReference type="Gene3D" id="3.40.50.2300">
    <property type="match status" value="2"/>
</dbReference>
<dbReference type="OrthoDB" id="9769871at2"/>
<dbReference type="FunCoup" id="S0ESF5">
    <property type="interactions" value="69"/>
</dbReference>
<dbReference type="InterPro" id="IPR003760">
    <property type="entry name" value="PnrA-like"/>
</dbReference>
<protein>
    <submittedName>
        <fullName evidence="8">Nucleoside-binding protein</fullName>
    </submittedName>
</protein>
<comment type="subcellular location">
    <subcellularLocation>
        <location evidence="1">Cell membrane</location>
        <topology evidence="1">Lipid-anchor</topology>
    </subcellularLocation>
</comment>
<dbReference type="KEGG" id="ccz:CCALI_00364"/>
<proteinExistence type="inferred from homology"/>
<organism evidence="8 9">
    <name type="scientific">Chthonomonas calidirosea (strain DSM 23976 / ICMP 18418 / T49)</name>
    <dbReference type="NCBI Taxonomy" id="1303518"/>
    <lineage>
        <taxon>Bacteria</taxon>
        <taxon>Bacillati</taxon>
        <taxon>Armatimonadota</taxon>
        <taxon>Chthonomonadia</taxon>
        <taxon>Chthonomonadales</taxon>
        <taxon>Chthonomonadaceae</taxon>
        <taxon>Chthonomonas</taxon>
    </lineage>
</organism>